<proteinExistence type="predicted"/>
<protein>
    <submittedName>
        <fullName evidence="1">Uncharacterized protein</fullName>
    </submittedName>
</protein>
<evidence type="ECO:0000313" key="1">
    <source>
        <dbReference type="EMBL" id="RHX83986.1"/>
    </source>
</evidence>
<dbReference type="AlphaFoldDB" id="A0A8B3CP51"/>
<organism evidence="1 2">
    <name type="scientific">Leptospira stimsonii</name>
    <dbReference type="NCBI Taxonomy" id="2202203"/>
    <lineage>
        <taxon>Bacteria</taxon>
        <taxon>Pseudomonadati</taxon>
        <taxon>Spirochaetota</taxon>
        <taxon>Spirochaetia</taxon>
        <taxon>Leptospirales</taxon>
        <taxon>Leptospiraceae</taxon>
        <taxon>Leptospira</taxon>
    </lineage>
</organism>
<sequence length="60" mass="6669">MKRLGLLTNCFPFLFVKKSADSKALFSSGSDLLGKSLYSSYKKMEFCLLKAPEMKVIGTV</sequence>
<dbReference type="Proteomes" id="UP000266669">
    <property type="component" value="Unassembled WGS sequence"/>
</dbReference>
<accession>A0A8B3CP51</accession>
<reference evidence="2" key="1">
    <citation type="submission" date="2018-05" db="EMBL/GenBank/DDBJ databases">
        <title>Leptospira yasudae sp. nov. and Leptospira stimsonii sp. nov., two pathogenic species of the genus Leptospira isolated from environmental sources.</title>
        <authorList>
            <person name="Casanovas-Massana A."/>
            <person name="Hamond C."/>
            <person name="Santos L.A."/>
            <person name="Hacker K.P."/>
            <person name="Balassiano I."/>
            <person name="Medeiros M.A."/>
            <person name="Reis M.G."/>
            <person name="Ko A.I."/>
            <person name="Wunder E.A."/>
        </authorList>
    </citation>
    <scope>NUCLEOTIDE SEQUENCE [LARGE SCALE GENOMIC DNA]</scope>
    <source>
        <strain evidence="2">AMB6-RJ</strain>
    </source>
</reference>
<name>A0A8B3CP51_9LEPT</name>
<comment type="caution">
    <text evidence="1">The sequence shown here is derived from an EMBL/GenBank/DDBJ whole genome shotgun (WGS) entry which is preliminary data.</text>
</comment>
<evidence type="ECO:0000313" key="2">
    <source>
        <dbReference type="Proteomes" id="UP000266669"/>
    </source>
</evidence>
<gene>
    <name evidence="1" type="ORF">DLM78_18005</name>
</gene>
<dbReference type="EMBL" id="QHCS01000006">
    <property type="protein sequence ID" value="RHX83986.1"/>
    <property type="molecule type" value="Genomic_DNA"/>
</dbReference>